<reference evidence="2" key="1">
    <citation type="journal article" date="2012" name="Nature">
        <title>A physical, genetic and functional sequence assembly of the barley genome.</title>
        <authorList>
            <consortium name="The International Barley Genome Sequencing Consortium"/>
            <person name="Mayer K.F."/>
            <person name="Waugh R."/>
            <person name="Brown J.W."/>
            <person name="Schulman A."/>
            <person name="Langridge P."/>
            <person name="Platzer M."/>
            <person name="Fincher G.B."/>
            <person name="Muehlbauer G.J."/>
            <person name="Sato K."/>
            <person name="Close T.J."/>
            <person name="Wise R.P."/>
            <person name="Stein N."/>
        </authorList>
    </citation>
    <scope>NUCLEOTIDE SEQUENCE [LARGE SCALE GENOMIC DNA]</scope>
    <source>
        <strain evidence="2">cv. Morex</strain>
    </source>
</reference>
<name>A0A8I6Y4I7_HORVV</name>
<dbReference type="PANTHER" id="PTHR34835:SF63">
    <property type="entry name" value="AMINOTRANSFERASE-LIKE PLANT MOBILE DOMAIN-CONTAINING PROTEIN"/>
    <property type="match status" value="1"/>
</dbReference>
<dbReference type="EnsemblPlants" id="HORVU.MOREX.r3.7HG0661030.1">
    <property type="protein sequence ID" value="HORVU.MOREX.r3.7HG0661030.1"/>
    <property type="gene ID" value="HORVU.MOREX.r3.7HG0661030"/>
</dbReference>
<dbReference type="Gramene" id="HORVU.MOREX.r2.7HG0548590.1">
    <property type="protein sequence ID" value="HORVU.MOREX.r2.7HG0548590.1"/>
    <property type="gene ID" value="HORVU.MOREX.r2.7HG0548590"/>
</dbReference>
<dbReference type="Proteomes" id="UP000011116">
    <property type="component" value="Chromosome 7H"/>
</dbReference>
<keyword evidence="2" id="KW-1185">Reference proteome</keyword>
<evidence type="ECO:0000313" key="2">
    <source>
        <dbReference type="Proteomes" id="UP000011116"/>
    </source>
</evidence>
<proteinExistence type="predicted"/>
<accession>A0A8I6Y4I7</accession>
<protein>
    <recommendedName>
        <fullName evidence="3">Aminotransferase-like plant mobile domain-containing protein</fullName>
    </recommendedName>
</protein>
<evidence type="ECO:0008006" key="3">
    <source>
        <dbReference type="Google" id="ProtNLM"/>
    </source>
</evidence>
<sequence>MDRVDVENSIINLESQGMLELTDNQLHYVFGIPIGEHTILSEGVEPLDACVEFTRVAAGISDKGTHSLKASEEYLNRDITADSRKIDKDCFKIAFVIFVVGHALAPSAKHDYIKIDFWSALNDVTKIKEWNWCRYLLSHLFQAVRKFKSDVLRRPPTIHIVGYHLFLQVLVLDSLDLDVNSKPQGVYPRFALFDYDSMKKMVDAISVNMGGGEISYHCSSVRREQNVSKELVCVDDPANNFPRPTPTPKRAQFTSAPAKRASYIKTGPLEFANHIRTKYPTISGEKLDGIELHQQLAGIDELSHEVGAIIFRRFGQMDKFYNKDTTTMIWRKFLEPDFATAVLSNADPLTIQSIRTSFTDGVADLNPASSRLWHIPAILPDGWALYSFDMLKRRIVVLDPAVGPFGFSNRQVNMHTYVSDKLHSALFRCLQIMFESWHCSCGEWTRSFPVPMIENMEKYNYGARTTFLAWNFNGEKFQIPVTKDNLERHKDWLLYEVMRTDGNESMIPSDAIEAIKGSFLAL</sequence>
<dbReference type="PANTHER" id="PTHR34835">
    <property type="entry name" value="OS07G0283600 PROTEIN-RELATED"/>
    <property type="match status" value="1"/>
</dbReference>
<dbReference type="AlphaFoldDB" id="A0A8I6Y4I7"/>
<organism evidence="1 2">
    <name type="scientific">Hordeum vulgare subsp. vulgare</name>
    <name type="common">Domesticated barley</name>
    <dbReference type="NCBI Taxonomy" id="112509"/>
    <lineage>
        <taxon>Eukaryota</taxon>
        <taxon>Viridiplantae</taxon>
        <taxon>Streptophyta</taxon>
        <taxon>Embryophyta</taxon>
        <taxon>Tracheophyta</taxon>
        <taxon>Spermatophyta</taxon>
        <taxon>Magnoliopsida</taxon>
        <taxon>Liliopsida</taxon>
        <taxon>Poales</taxon>
        <taxon>Poaceae</taxon>
        <taxon>BOP clade</taxon>
        <taxon>Pooideae</taxon>
        <taxon>Triticodae</taxon>
        <taxon>Triticeae</taxon>
        <taxon>Hordeinae</taxon>
        <taxon>Hordeum</taxon>
    </lineage>
</organism>
<evidence type="ECO:0000313" key="1">
    <source>
        <dbReference type="EnsemblPlants" id="HORVU.MOREX.r3.7HG0661030.1"/>
    </source>
</evidence>
<dbReference type="Gramene" id="HORVU.MOREX.r3.7HG0661030.1">
    <property type="protein sequence ID" value="HORVU.MOREX.r3.7HG0661030.1"/>
    <property type="gene ID" value="HORVU.MOREX.r3.7HG0661030"/>
</dbReference>
<reference evidence="1" key="3">
    <citation type="submission" date="2022-01" db="UniProtKB">
        <authorList>
            <consortium name="EnsemblPlants"/>
        </authorList>
    </citation>
    <scope>IDENTIFICATION</scope>
    <source>
        <strain evidence="1">subsp. vulgare</strain>
    </source>
</reference>
<reference evidence="1" key="2">
    <citation type="submission" date="2020-10" db="EMBL/GenBank/DDBJ databases">
        <authorList>
            <person name="Scholz U."/>
            <person name="Mascher M."/>
            <person name="Fiebig A."/>
        </authorList>
    </citation>
    <scope>NUCLEOTIDE SEQUENCE [LARGE SCALE GENOMIC DNA]</scope>
    <source>
        <strain evidence="1">cv. Morex</strain>
    </source>
</reference>